<dbReference type="Pfam" id="PF00881">
    <property type="entry name" value="Nitroreductase"/>
    <property type="match status" value="2"/>
</dbReference>
<feature type="non-terminal residue" evidence="6">
    <location>
        <position position="138"/>
    </location>
</feature>
<feature type="domain" description="Nitroreductase" evidence="5">
    <location>
        <begin position="12"/>
        <end position="62"/>
    </location>
</feature>
<evidence type="ECO:0000256" key="4">
    <source>
        <dbReference type="ARBA" id="ARBA00023002"/>
    </source>
</evidence>
<keyword evidence="3" id="KW-0288">FMN</keyword>
<dbReference type="EMBL" id="UINC01173603">
    <property type="protein sequence ID" value="SVD79285.1"/>
    <property type="molecule type" value="Genomic_DNA"/>
</dbReference>
<gene>
    <name evidence="6" type="ORF">METZ01_LOCUS432139</name>
</gene>
<dbReference type="AlphaFoldDB" id="A0A382Y8W0"/>
<evidence type="ECO:0000313" key="6">
    <source>
        <dbReference type="EMBL" id="SVD79285.1"/>
    </source>
</evidence>
<dbReference type="GO" id="GO:0016491">
    <property type="term" value="F:oxidoreductase activity"/>
    <property type="evidence" value="ECO:0007669"/>
    <property type="project" value="UniProtKB-KW"/>
</dbReference>
<dbReference type="SUPFAM" id="SSF55469">
    <property type="entry name" value="FMN-dependent nitroreductase-like"/>
    <property type="match status" value="1"/>
</dbReference>
<evidence type="ECO:0000256" key="2">
    <source>
        <dbReference type="ARBA" id="ARBA00022630"/>
    </source>
</evidence>
<feature type="domain" description="Nitroreductase" evidence="5">
    <location>
        <begin position="66"/>
        <end position="137"/>
    </location>
</feature>
<sequence>MTNSTIEQLYRHSSIRRYKPDPLSLEQIKTIIAAAQRSSTSSNLQLYSAVVVTDAEKRNRLSILCGDQDHIRQAPVFIAWCADLSRLERVCDDRGYEIESSYVENLLVSAVDAAVAMQNAAIAAESIGLGMCYIGGIR</sequence>
<dbReference type="Gene3D" id="3.40.109.10">
    <property type="entry name" value="NADH Oxidase"/>
    <property type="match status" value="1"/>
</dbReference>
<dbReference type="InterPro" id="IPR000415">
    <property type="entry name" value="Nitroreductase-like"/>
</dbReference>
<dbReference type="PANTHER" id="PTHR43425">
    <property type="entry name" value="OXYGEN-INSENSITIVE NADPH NITROREDUCTASE"/>
    <property type="match status" value="1"/>
</dbReference>
<evidence type="ECO:0000259" key="5">
    <source>
        <dbReference type="Pfam" id="PF00881"/>
    </source>
</evidence>
<proteinExistence type="inferred from homology"/>
<organism evidence="6">
    <name type="scientific">marine metagenome</name>
    <dbReference type="NCBI Taxonomy" id="408172"/>
    <lineage>
        <taxon>unclassified sequences</taxon>
        <taxon>metagenomes</taxon>
        <taxon>ecological metagenomes</taxon>
    </lineage>
</organism>
<keyword evidence="2" id="KW-0285">Flavoprotein</keyword>
<dbReference type="PANTHER" id="PTHR43425:SF2">
    <property type="entry name" value="OXYGEN-INSENSITIVE NADPH NITROREDUCTASE"/>
    <property type="match status" value="1"/>
</dbReference>
<evidence type="ECO:0000256" key="1">
    <source>
        <dbReference type="ARBA" id="ARBA00008366"/>
    </source>
</evidence>
<dbReference type="InterPro" id="IPR016446">
    <property type="entry name" value="Flavin_OxRdtase_Frp"/>
</dbReference>
<name>A0A382Y8W0_9ZZZZ</name>
<dbReference type="InterPro" id="IPR029479">
    <property type="entry name" value="Nitroreductase"/>
</dbReference>
<evidence type="ECO:0000256" key="3">
    <source>
        <dbReference type="ARBA" id="ARBA00022643"/>
    </source>
</evidence>
<keyword evidence="4" id="KW-0560">Oxidoreductase</keyword>
<protein>
    <recommendedName>
        <fullName evidence="5">Nitroreductase domain-containing protein</fullName>
    </recommendedName>
</protein>
<accession>A0A382Y8W0</accession>
<comment type="similarity">
    <text evidence="1">Belongs to the flavin oxidoreductase frp family.</text>
</comment>
<reference evidence="6" key="1">
    <citation type="submission" date="2018-05" db="EMBL/GenBank/DDBJ databases">
        <authorList>
            <person name="Lanie J.A."/>
            <person name="Ng W.-L."/>
            <person name="Kazmierczak K.M."/>
            <person name="Andrzejewski T.M."/>
            <person name="Davidsen T.M."/>
            <person name="Wayne K.J."/>
            <person name="Tettelin H."/>
            <person name="Glass J.I."/>
            <person name="Rusch D."/>
            <person name="Podicherti R."/>
            <person name="Tsui H.-C.T."/>
            <person name="Winkler M.E."/>
        </authorList>
    </citation>
    <scope>NUCLEOTIDE SEQUENCE</scope>
</reference>